<gene>
    <name evidence="2" type="ORF">VP01_5g1</name>
</gene>
<dbReference type="Proteomes" id="UP000037035">
    <property type="component" value="Unassembled WGS sequence"/>
</dbReference>
<reference evidence="2 3" key="1">
    <citation type="submission" date="2015-08" db="EMBL/GenBank/DDBJ databases">
        <title>Next Generation Sequencing and Analysis of the Genome of Puccinia sorghi L Schw, the Causal Agent of Maize Common Rust.</title>
        <authorList>
            <person name="Rochi L."/>
            <person name="Burguener G."/>
            <person name="Darino M."/>
            <person name="Turjanski A."/>
            <person name="Kreff E."/>
            <person name="Dieguez M.J."/>
            <person name="Sacco F."/>
        </authorList>
    </citation>
    <scope>NUCLEOTIDE SEQUENCE [LARGE SCALE GENOMIC DNA]</scope>
    <source>
        <strain evidence="2 3">RO10H11247</strain>
    </source>
</reference>
<evidence type="ECO:0000313" key="3">
    <source>
        <dbReference type="Proteomes" id="UP000037035"/>
    </source>
</evidence>
<feature type="transmembrane region" description="Helical" evidence="1">
    <location>
        <begin position="27"/>
        <end position="44"/>
    </location>
</feature>
<dbReference type="AlphaFoldDB" id="A0A0L6UHE1"/>
<name>A0A0L6UHE1_9BASI</name>
<dbReference type="EMBL" id="LAVV01011275">
    <property type="protein sequence ID" value="KNZ47964.1"/>
    <property type="molecule type" value="Genomic_DNA"/>
</dbReference>
<proteinExistence type="predicted"/>
<dbReference type="VEuPathDB" id="FungiDB:VP01_5g1"/>
<sequence length="368" mass="42643">MISNQWVLKVDFVIFDTPYYDPSMKNFFFLIIDWFLIVDLLNLIHPNYGMIDKIFIHSKPPWPSIKRRYYASDVSSQTLKSLQTYIIHSNEILLHCDWCHTDHILVICVALLVLMCVIQDQYPFFFEKMAVFHFLDAKRKVGFLPLPERKVMCKLLKNVQNITTEKKNYDSCSTESSATTPLEAFTLCTYSRGQCSTCIQNSGKKGGSPFPGGIAYCLHDSYVRMEQIFQRFNHVSFPIFSTPSTIMCEFNISTRHPFLHAIQMNYLKNNIHFDYLLISWRDFFNNLHPFVKLKLPKNTPSYMVIKMSALGVSQVVDLLNDELDVSCFLVGEKYTSSRATAYMQMVRIADNFAKSTKEMFGLIGCPEK</sequence>
<keyword evidence="3" id="KW-1185">Reference proteome</keyword>
<accession>A0A0L6UHE1</accession>
<evidence type="ECO:0000313" key="2">
    <source>
        <dbReference type="EMBL" id="KNZ47964.1"/>
    </source>
</evidence>
<keyword evidence="1" id="KW-0472">Membrane</keyword>
<comment type="caution">
    <text evidence="2">The sequence shown here is derived from an EMBL/GenBank/DDBJ whole genome shotgun (WGS) entry which is preliminary data.</text>
</comment>
<organism evidence="2 3">
    <name type="scientific">Puccinia sorghi</name>
    <dbReference type="NCBI Taxonomy" id="27349"/>
    <lineage>
        <taxon>Eukaryota</taxon>
        <taxon>Fungi</taxon>
        <taxon>Dikarya</taxon>
        <taxon>Basidiomycota</taxon>
        <taxon>Pucciniomycotina</taxon>
        <taxon>Pucciniomycetes</taxon>
        <taxon>Pucciniales</taxon>
        <taxon>Pucciniaceae</taxon>
        <taxon>Puccinia</taxon>
    </lineage>
</organism>
<keyword evidence="1" id="KW-0812">Transmembrane</keyword>
<protein>
    <submittedName>
        <fullName evidence="2">Uncharacterized protein</fullName>
    </submittedName>
</protein>
<keyword evidence="1" id="KW-1133">Transmembrane helix</keyword>
<evidence type="ECO:0000256" key="1">
    <source>
        <dbReference type="SAM" id="Phobius"/>
    </source>
</evidence>